<gene>
    <name evidence="4" type="ORF">SpAn4DRAFT_3992</name>
</gene>
<keyword evidence="5" id="KW-1185">Reference proteome</keyword>
<sequence length="141" mass="15160">MANTNAVAGNSQSSATTNTTTTRKATDSLGKDDFLKLLITQLQYQDPLNPMEDKEFISQMAQFTSLEQMKNMNSSMQMTQASSMIGMKVTWTDSSSAEVKTGVVDSVRLVDGAPKLVIGSDSIELSKITGVELPKTVSTNA</sequence>
<evidence type="ECO:0000256" key="1">
    <source>
        <dbReference type="ARBA" id="ARBA00010577"/>
    </source>
</evidence>
<evidence type="ECO:0000256" key="3">
    <source>
        <dbReference type="SAM" id="MobiDB-lite"/>
    </source>
</evidence>
<feature type="region of interest" description="Disordered" evidence="3">
    <location>
        <begin position="1"/>
        <end position="26"/>
    </location>
</feature>
<evidence type="ECO:0000256" key="2">
    <source>
        <dbReference type="ARBA" id="ARBA00022795"/>
    </source>
</evidence>
<evidence type="ECO:0000313" key="5">
    <source>
        <dbReference type="Proteomes" id="UP000049855"/>
    </source>
</evidence>
<reference evidence="5" key="1">
    <citation type="submission" date="2015-03" db="EMBL/GenBank/DDBJ databases">
        <authorList>
            <person name="Nijsse Bart"/>
        </authorList>
    </citation>
    <scope>NUCLEOTIDE SEQUENCE [LARGE SCALE GENOMIC DNA]</scope>
</reference>
<dbReference type="GO" id="GO:0044781">
    <property type="term" value="P:bacterial-type flagellum organization"/>
    <property type="evidence" value="ECO:0007669"/>
    <property type="project" value="UniProtKB-KW"/>
</dbReference>
<proteinExistence type="inferred from homology"/>
<comment type="similarity">
    <text evidence="1">Belongs to the FlgD family.</text>
</comment>
<dbReference type="NCBIfam" id="NF007197">
    <property type="entry name" value="PRK09618.1"/>
    <property type="match status" value="1"/>
</dbReference>
<dbReference type="RefSeq" id="WP_021167583.1">
    <property type="nucleotide sequence ID" value="NZ_CTRP01000004.1"/>
</dbReference>
<accession>A0A0U1KVM5</accession>
<protein>
    <submittedName>
        <fullName evidence="4">Flagellar basal-body rod modification protein FlgD</fullName>
    </submittedName>
</protein>
<keyword evidence="4" id="KW-0966">Cell projection</keyword>
<dbReference type="EMBL" id="CTRP01000004">
    <property type="protein sequence ID" value="CQR71487.1"/>
    <property type="molecule type" value="Genomic_DNA"/>
</dbReference>
<organism evidence="4 5">
    <name type="scientific">Sporomusa ovata</name>
    <dbReference type="NCBI Taxonomy" id="2378"/>
    <lineage>
        <taxon>Bacteria</taxon>
        <taxon>Bacillati</taxon>
        <taxon>Bacillota</taxon>
        <taxon>Negativicutes</taxon>
        <taxon>Selenomonadales</taxon>
        <taxon>Sporomusaceae</taxon>
        <taxon>Sporomusa</taxon>
    </lineage>
</organism>
<name>A0A0U1KVM5_9FIRM</name>
<feature type="compositionally biased region" description="Polar residues" evidence="3">
    <location>
        <begin position="1"/>
        <end position="15"/>
    </location>
</feature>
<keyword evidence="4" id="KW-0282">Flagellum</keyword>
<dbReference type="AlphaFoldDB" id="A0A0U1KVM5"/>
<evidence type="ECO:0000313" key="4">
    <source>
        <dbReference type="EMBL" id="CQR71487.1"/>
    </source>
</evidence>
<keyword evidence="2" id="KW-1005">Bacterial flagellum biogenesis</keyword>
<dbReference type="Proteomes" id="UP000049855">
    <property type="component" value="Unassembled WGS sequence"/>
</dbReference>
<dbReference type="InterPro" id="IPR005648">
    <property type="entry name" value="FlgD"/>
</dbReference>
<dbReference type="Pfam" id="PF03963">
    <property type="entry name" value="FlgD"/>
    <property type="match status" value="1"/>
</dbReference>
<keyword evidence="4" id="KW-0969">Cilium</keyword>